<dbReference type="AlphaFoldDB" id="A0A3B7MDN2"/>
<dbReference type="GO" id="GO:0032993">
    <property type="term" value="C:protein-DNA complex"/>
    <property type="evidence" value="ECO:0007669"/>
    <property type="project" value="TreeGrafter"/>
</dbReference>
<dbReference type="GO" id="GO:0001217">
    <property type="term" value="F:DNA-binding transcription repressor activity"/>
    <property type="evidence" value="ECO:0007669"/>
    <property type="project" value="TreeGrafter"/>
</dbReference>
<evidence type="ECO:0000256" key="1">
    <source>
        <dbReference type="PROSITE-ProRule" id="PRU01076"/>
    </source>
</evidence>
<dbReference type="Pfam" id="PF14250">
    <property type="entry name" value="AbrB-like"/>
    <property type="match status" value="1"/>
</dbReference>
<name>A0A3B7MDN2_9CYAN</name>
<dbReference type="InterPro" id="IPR027360">
    <property type="entry name" value="AbrB-like"/>
</dbReference>
<organism evidence="3 4">
    <name type="scientific">Thermosynechococcus sichuanensis E542</name>
    <dbReference type="NCBI Taxonomy" id="2016101"/>
    <lineage>
        <taxon>Bacteria</taxon>
        <taxon>Bacillati</taxon>
        <taxon>Cyanobacteriota</taxon>
        <taxon>Cyanophyceae</taxon>
        <taxon>Acaryochloridales</taxon>
        <taxon>Thermosynechococcaceae</taxon>
        <taxon>Thermosynechococcus</taxon>
        <taxon>Thermosynechococcus sichuanensis</taxon>
    </lineage>
</organism>
<dbReference type="PANTHER" id="PTHR42182:SF1">
    <property type="entry name" value="SLL0359 PROTEIN"/>
    <property type="match status" value="1"/>
</dbReference>
<gene>
    <name evidence="3" type="ORF">D3A95_07255</name>
</gene>
<sequence>MGRKQVEPLTGAALLEKYKQLGDLSHEEKAKACGYYTVTQSGKERISKLKFNKALLEALGMNLDSKSGRGGSRGGRSASYRITVQANGNLLIGSAYTKQMNLKPGDEFEITLGRKHIHLKQVSSNGQPTDDED</sequence>
<dbReference type="GO" id="GO:0000976">
    <property type="term" value="F:transcription cis-regulatory region binding"/>
    <property type="evidence" value="ECO:0007669"/>
    <property type="project" value="TreeGrafter"/>
</dbReference>
<protein>
    <submittedName>
        <fullName evidence="3">AbrB family transcriptional regulator</fullName>
    </submittedName>
</protein>
<keyword evidence="4" id="KW-1185">Reference proteome</keyword>
<keyword evidence="1" id="KW-0238">DNA-binding</keyword>
<dbReference type="KEGG" id="tsq:D3A95_07255"/>
<feature type="domain" description="SpoVT-AbrB" evidence="2">
    <location>
        <begin position="79"/>
        <end position="124"/>
    </location>
</feature>
<dbReference type="EMBL" id="CP032152">
    <property type="protein sequence ID" value="AXY67982.1"/>
    <property type="molecule type" value="Genomic_DNA"/>
</dbReference>
<dbReference type="InterPro" id="IPR007159">
    <property type="entry name" value="SpoVT-AbrB_dom"/>
</dbReference>
<dbReference type="RefSeq" id="WP_181494394.1">
    <property type="nucleotide sequence ID" value="NZ_CP032152.1"/>
</dbReference>
<accession>A0A3B7MDN2</accession>
<evidence type="ECO:0000313" key="3">
    <source>
        <dbReference type="EMBL" id="AXY67982.1"/>
    </source>
</evidence>
<dbReference type="Proteomes" id="UP000261812">
    <property type="component" value="Chromosome"/>
</dbReference>
<evidence type="ECO:0000313" key="4">
    <source>
        <dbReference type="Proteomes" id="UP000261812"/>
    </source>
</evidence>
<reference evidence="4" key="1">
    <citation type="submission" date="2018-09" db="EMBL/GenBank/DDBJ databases">
        <title>Complete genome sequence of thermophilic cyanobacteria strain Thermosynechococcus elongatus PKUAC-SCTE542.</title>
        <authorList>
            <person name="Liang Y."/>
            <person name="Tang J."/>
            <person name="Daroch M."/>
        </authorList>
    </citation>
    <scope>NUCLEOTIDE SEQUENCE [LARGE SCALE GENOMIC DNA]</scope>
    <source>
        <strain evidence="4">E542</strain>
    </source>
</reference>
<evidence type="ECO:0000259" key="2">
    <source>
        <dbReference type="PROSITE" id="PS51740"/>
    </source>
</evidence>
<dbReference type="PROSITE" id="PS51740">
    <property type="entry name" value="SPOVT_ABRB"/>
    <property type="match status" value="1"/>
</dbReference>
<dbReference type="PANTHER" id="PTHR42182">
    <property type="entry name" value="SLL0359 PROTEIN"/>
    <property type="match status" value="1"/>
</dbReference>
<proteinExistence type="predicted"/>